<dbReference type="EMBL" id="CAJNNV010000456">
    <property type="protein sequence ID" value="CAE8582687.1"/>
    <property type="molecule type" value="Genomic_DNA"/>
</dbReference>
<protein>
    <recommendedName>
        <fullName evidence="3">ATP phosphoribosyltransferase</fullName>
        <ecNumber evidence="3">2.4.2.17</ecNumber>
    </recommendedName>
</protein>
<dbReference type="NCBIfam" id="TIGR03455">
    <property type="entry name" value="HisG_C-term"/>
    <property type="match status" value="1"/>
</dbReference>
<evidence type="ECO:0000256" key="6">
    <source>
        <dbReference type="ARBA" id="ARBA00022679"/>
    </source>
</evidence>
<dbReference type="Pfam" id="PF01634">
    <property type="entry name" value="HisG"/>
    <property type="match status" value="1"/>
</dbReference>
<evidence type="ECO:0000313" key="11">
    <source>
        <dbReference type="Proteomes" id="UP000654075"/>
    </source>
</evidence>
<feature type="domain" description="Histidine biosynthesis HisG C-terminal" evidence="9">
    <location>
        <begin position="251"/>
        <end position="323"/>
    </location>
</feature>
<dbReference type="Gene3D" id="3.40.190.10">
    <property type="entry name" value="Periplasmic binding protein-like II"/>
    <property type="match status" value="2"/>
</dbReference>
<dbReference type="UniPathway" id="UPA00031">
    <property type="reaction ID" value="UER00006"/>
</dbReference>
<organism evidence="10 11">
    <name type="scientific">Polarella glacialis</name>
    <name type="common">Dinoflagellate</name>
    <dbReference type="NCBI Taxonomy" id="89957"/>
    <lineage>
        <taxon>Eukaryota</taxon>
        <taxon>Sar</taxon>
        <taxon>Alveolata</taxon>
        <taxon>Dinophyceae</taxon>
        <taxon>Suessiales</taxon>
        <taxon>Suessiaceae</taxon>
        <taxon>Polarella</taxon>
    </lineage>
</organism>
<dbReference type="InterPro" id="IPR001348">
    <property type="entry name" value="ATP_PRibTrfase_HisG"/>
</dbReference>
<evidence type="ECO:0000256" key="5">
    <source>
        <dbReference type="ARBA" id="ARBA00022676"/>
    </source>
</evidence>
<dbReference type="GO" id="GO:0005737">
    <property type="term" value="C:cytoplasm"/>
    <property type="evidence" value="ECO:0007669"/>
    <property type="project" value="InterPro"/>
</dbReference>
<dbReference type="EC" id="2.4.2.17" evidence="3"/>
<dbReference type="GO" id="GO:0003879">
    <property type="term" value="F:ATP phosphoribosyltransferase activity"/>
    <property type="evidence" value="ECO:0007669"/>
    <property type="project" value="UniProtKB-EC"/>
</dbReference>
<dbReference type="InterPro" id="IPR013115">
    <property type="entry name" value="HisG_C"/>
</dbReference>
<comment type="caution">
    <text evidence="10">The sequence shown here is derived from an EMBL/GenBank/DDBJ whole genome shotgun (WGS) entry which is preliminary data.</text>
</comment>
<dbReference type="InterPro" id="IPR020621">
    <property type="entry name" value="ATP-PRT_HisG_long"/>
</dbReference>
<dbReference type="Gene3D" id="3.30.70.120">
    <property type="match status" value="1"/>
</dbReference>
<dbReference type="SUPFAM" id="SSF53850">
    <property type="entry name" value="Periplasmic binding protein-like II"/>
    <property type="match status" value="1"/>
</dbReference>
<evidence type="ECO:0000256" key="7">
    <source>
        <dbReference type="ARBA" id="ARBA00023102"/>
    </source>
</evidence>
<dbReference type="SUPFAM" id="SSF54913">
    <property type="entry name" value="GlnB-like"/>
    <property type="match status" value="1"/>
</dbReference>
<evidence type="ECO:0000256" key="1">
    <source>
        <dbReference type="ARBA" id="ARBA00000915"/>
    </source>
</evidence>
<dbReference type="InterPro" id="IPR011322">
    <property type="entry name" value="N-reg_PII-like_a/b"/>
</dbReference>
<evidence type="ECO:0000256" key="2">
    <source>
        <dbReference type="ARBA" id="ARBA00004667"/>
    </source>
</evidence>
<dbReference type="GO" id="GO:0000287">
    <property type="term" value="F:magnesium ion binding"/>
    <property type="evidence" value="ECO:0007669"/>
    <property type="project" value="InterPro"/>
</dbReference>
<dbReference type="InterPro" id="IPR018198">
    <property type="entry name" value="ATP_PRibTrfase_CS"/>
</dbReference>
<keyword evidence="11" id="KW-1185">Reference proteome</keyword>
<keyword evidence="6" id="KW-0808">Transferase</keyword>
<dbReference type="OrthoDB" id="2574at2759"/>
<dbReference type="PROSITE" id="PS01316">
    <property type="entry name" value="ATP_P_PHORIBOSYLTR"/>
    <property type="match status" value="1"/>
</dbReference>
<keyword evidence="5" id="KW-0328">Glycosyltransferase</keyword>
<dbReference type="PANTHER" id="PTHR21403:SF8">
    <property type="entry name" value="ATP PHOSPHORIBOSYLTRANSFERASE"/>
    <property type="match status" value="1"/>
</dbReference>
<evidence type="ECO:0000313" key="10">
    <source>
        <dbReference type="EMBL" id="CAE8582687.1"/>
    </source>
</evidence>
<reference evidence="10" key="1">
    <citation type="submission" date="2021-02" db="EMBL/GenBank/DDBJ databases">
        <authorList>
            <person name="Dougan E. K."/>
            <person name="Rhodes N."/>
            <person name="Thang M."/>
            <person name="Chan C."/>
        </authorList>
    </citation>
    <scope>NUCLEOTIDE SEQUENCE</scope>
</reference>
<sequence length="326" mass="35082">MAGIEPARERAGSSSMPMNVVENNVVLFGVPKKGRIFEDVMKILKGAGLDFKRPERLDVAMCKELSIKIVFLPAADIPTYVMDGSVDIGISGSDMLEETLIEAGRSEDSPIQVIMKLGIGKCKLCLQAPVETCKDGAKAFAGKRIVTSFPALSRRFFETFQEKDGPKTRIKVVSGSVEAACGLGLADAVIDLVETGTTMKAAGLDIVAEVFETEALFFQQKPTEQNGLMPGSTKADLITLVEQRIRGYMTATSFVMVVCNCHDANLQEVCAICPGKKSPTVTELKEPGWHSVSALVSIKSHNMVMDKLAKAGATDILCLALSNTRM</sequence>
<comment type="pathway">
    <text evidence="2">Amino-acid biosynthesis; L-histidine biosynthesis; L-histidine from 5-phospho-alpha-D-ribose 1-diphosphate: step 1/9.</text>
</comment>
<dbReference type="GO" id="GO:0000105">
    <property type="term" value="P:L-histidine biosynthetic process"/>
    <property type="evidence" value="ECO:0007669"/>
    <property type="project" value="UniProtKB-UniPathway"/>
</dbReference>
<dbReference type="HAMAP" id="MF_00079">
    <property type="entry name" value="HisG_Long"/>
    <property type="match status" value="1"/>
</dbReference>
<evidence type="ECO:0000256" key="4">
    <source>
        <dbReference type="ARBA" id="ARBA00022605"/>
    </source>
</evidence>
<comment type="catalytic activity">
    <reaction evidence="1">
        <text>1-(5-phospho-beta-D-ribosyl)-ATP + diphosphate = 5-phospho-alpha-D-ribose 1-diphosphate + ATP</text>
        <dbReference type="Rhea" id="RHEA:18473"/>
        <dbReference type="ChEBI" id="CHEBI:30616"/>
        <dbReference type="ChEBI" id="CHEBI:33019"/>
        <dbReference type="ChEBI" id="CHEBI:58017"/>
        <dbReference type="ChEBI" id="CHEBI:73183"/>
        <dbReference type="EC" id="2.4.2.17"/>
    </reaction>
</comment>
<keyword evidence="4" id="KW-0028">Amino-acid biosynthesis</keyword>
<evidence type="ECO:0000256" key="3">
    <source>
        <dbReference type="ARBA" id="ARBA00011946"/>
    </source>
</evidence>
<proteinExistence type="inferred from homology"/>
<dbReference type="InterPro" id="IPR015867">
    <property type="entry name" value="N-reg_PII/ATP_PRibTrfase_C"/>
</dbReference>
<dbReference type="Proteomes" id="UP000654075">
    <property type="component" value="Unassembled WGS sequence"/>
</dbReference>
<keyword evidence="7" id="KW-0368">Histidine biosynthesis</keyword>
<dbReference type="InterPro" id="IPR013820">
    <property type="entry name" value="ATP_PRibTrfase_cat"/>
</dbReference>
<evidence type="ECO:0000259" key="8">
    <source>
        <dbReference type="Pfam" id="PF01634"/>
    </source>
</evidence>
<dbReference type="Pfam" id="PF08029">
    <property type="entry name" value="HisG_C"/>
    <property type="match status" value="1"/>
</dbReference>
<feature type="domain" description="ATP phosphoribosyltransferase catalytic" evidence="8">
    <location>
        <begin position="74"/>
        <end position="225"/>
    </location>
</feature>
<gene>
    <name evidence="10" type="ORF">PGLA1383_LOCUS1680</name>
</gene>
<evidence type="ECO:0000259" key="9">
    <source>
        <dbReference type="Pfam" id="PF08029"/>
    </source>
</evidence>
<dbReference type="NCBIfam" id="TIGR00070">
    <property type="entry name" value="hisG"/>
    <property type="match status" value="1"/>
</dbReference>
<dbReference type="OMA" id="ITAKKYV"/>
<name>A0A813D337_POLGL</name>
<dbReference type="AlphaFoldDB" id="A0A813D337"/>
<accession>A0A813D337</accession>
<dbReference type="PANTHER" id="PTHR21403">
    <property type="entry name" value="ATP PHOSPHORIBOSYLTRANSFERASE ATP-PRTASE"/>
    <property type="match status" value="1"/>
</dbReference>